<dbReference type="AlphaFoldDB" id="A0AAD3XK02"/>
<name>A0AAD3XK02_NEPGR</name>
<comment type="caution">
    <text evidence="1">The sequence shown here is derived from an EMBL/GenBank/DDBJ whole genome shotgun (WGS) entry which is preliminary data.</text>
</comment>
<evidence type="ECO:0000313" key="2">
    <source>
        <dbReference type="Proteomes" id="UP001279734"/>
    </source>
</evidence>
<proteinExistence type="predicted"/>
<protein>
    <submittedName>
        <fullName evidence="1">Uncharacterized protein</fullName>
    </submittedName>
</protein>
<reference evidence="1" key="1">
    <citation type="submission" date="2023-05" db="EMBL/GenBank/DDBJ databases">
        <title>Nepenthes gracilis genome sequencing.</title>
        <authorList>
            <person name="Fukushima K."/>
        </authorList>
    </citation>
    <scope>NUCLEOTIDE SEQUENCE</scope>
    <source>
        <strain evidence="1">SING2019-196</strain>
    </source>
</reference>
<organism evidence="1 2">
    <name type="scientific">Nepenthes gracilis</name>
    <name type="common">Slender pitcher plant</name>
    <dbReference type="NCBI Taxonomy" id="150966"/>
    <lineage>
        <taxon>Eukaryota</taxon>
        <taxon>Viridiplantae</taxon>
        <taxon>Streptophyta</taxon>
        <taxon>Embryophyta</taxon>
        <taxon>Tracheophyta</taxon>
        <taxon>Spermatophyta</taxon>
        <taxon>Magnoliopsida</taxon>
        <taxon>eudicotyledons</taxon>
        <taxon>Gunneridae</taxon>
        <taxon>Pentapetalae</taxon>
        <taxon>Caryophyllales</taxon>
        <taxon>Nepenthaceae</taxon>
        <taxon>Nepenthes</taxon>
    </lineage>
</organism>
<accession>A0AAD3XK02</accession>
<keyword evidence="2" id="KW-1185">Reference proteome</keyword>
<dbReference type="Proteomes" id="UP001279734">
    <property type="component" value="Unassembled WGS sequence"/>
</dbReference>
<gene>
    <name evidence="1" type="ORF">Nepgr_009040</name>
</gene>
<sequence>MNRRCMWAVAAAAASQAQRHQPMFWTITRQAVQPPQTLVLNPTPTTLNQEREKPRGIAIICSFGNHRRRPFCDHRRRHWPEREGMGGKVRVRTCVYRGTGKAVACVSDITPLRDVKRKREFRNKIAVA</sequence>
<dbReference type="EMBL" id="BSYO01000007">
    <property type="protein sequence ID" value="GMH07200.1"/>
    <property type="molecule type" value="Genomic_DNA"/>
</dbReference>
<evidence type="ECO:0000313" key="1">
    <source>
        <dbReference type="EMBL" id="GMH07200.1"/>
    </source>
</evidence>